<dbReference type="Proteomes" id="UP001630127">
    <property type="component" value="Unassembled WGS sequence"/>
</dbReference>
<feature type="compositionally biased region" description="Basic and acidic residues" evidence="1">
    <location>
        <begin position="462"/>
        <end position="472"/>
    </location>
</feature>
<feature type="region of interest" description="Disordered" evidence="1">
    <location>
        <begin position="128"/>
        <end position="156"/>
    </location>
</feature>
<reference evidence="2 3" key="1">
    <citation type="submission" date="2024-11" db="EMBL/GenBank/DDBJ databases">
        <title>A near-complete genome assembly of Cinchona calisaya.</title>
        <authorList>
            <person name="Lian D.C."/>
            <person name="Zhao X.W."/>
            <person name="Wei L."/>
        </authorList>
    </citation>
    <scope>NUCLEOTIDE SEQUENCE [LARGE SCALE GENOMIC DNA]</scope>
    <source>
        <tissue evidence="2">Nenye</tissue>
    </source>
</reference>
<accession>A0ABD3B3U8</accession>
<evidence type="ECO:0000313" key="3">
    <source>
        <dbReference type="Proteomes" id="UP001630127"/>
    </source>
</evidence>
<feature type="region of interest" description="Disordered" evidence="1">
    <location>
        <begin position="42"/>
        <end position="68"/>
    </location>
</feature>
<evidence type="ECO:0008006" key="4">
    <source>
        <dbReference type="Google" id="ProtNLM"/>
    </source>
</evidence>
<gene>
    <name evidence="2" type="ORF">ACH5RR_001314</name>
</gene>
<keyword evidence="3" id="KW-1185">Reference proteome</keyword>
<sequence>MNQENADQGESKQELRKVHIKDLEIEAIEELRGPCDYQVNRLDRKGKTSKYIEQPKKKTDQGEEDADPKWLWEGYEGPKDEDIFAATNKLKHPNPNTEATVAAENSQNQVDTGIAAAQNSQNLTNPGTAEAQNGYNQADTGTKIVGNSHNQASTKGKGQLGRYAWLILVANKRIGLRGKSRTCYKIHRNSEEDEWGTLERMYWSLVAMKEGFLKGYGIYDKTSASLWSRSHFGSECKNEILVNNLNQAFNNYCLPARSSVVISMFEWIRRKLMQRIQIKRQGIERYEGIICQNIQERQEENKIYNRYCIKIYEGDETYEVDSGNTTHVVDFLARTCTCGLWKLTGIPCPYSIATIQKDETHTTEEYVEKCYSKEMYLQICSGKIRPIPSQEDLDYVGADPINPPLVRKQPRRPKKLRRRAAGELRDPTRASRRGLIIYCKRCFRPNPNLRGCKFPIHPKSKFYKESPTKDSTGRSQPAGNAEVGNEDAIATSAAKNTRNIGATTAGVVENAGNMHTATTGVAASVGRNNHPARNA</sequence>
<organism evidence="2 3">
    <name type="scientific">Cinchona calisaya</name>
    <dbReference type="NCBI Taxonomy" id="153742"/>
    <lineage>
        <taxon>Eukaryota</taxon>
        <taxon>Viridiplantae</taxon>
        <taxon>Streptophyta</taxon>
        <taxon>Embryophyta</taxon>
        <taxon>Tracheophyta</taxon>
        <taxon>Spermatophyta</taxon>
        <taxon>Magnoliopsida</taxon>
        <taxon>eudicotyledons</taxon>
        <taxon>Gunneridae</taxon>
        <taxon>Pentapetalae</taxon>
        <taxon>asterids</taxon>
        <taxon>lamiids</taxon>
        <taxon>Gentianales</taxon>
        <taxon>Rubiaceae</taxon>
        <taxon>Cinchonoideae</taxon>
        <taxon>Cinchoneae</taxon>
        <taxon>Cinchona</taxon>
    </lineage>
</organism>
<dbReference type="AlphaFoldDB" id="A0ABD3B3U8"/>
<evidence type="ECO:0000256" key="1">
    <source>
        <dbReference type="SAM" id="MobiDB-lite"/>
    </source>
</evidence>
<protein>
    <recommendedName>
        <fullName evidence="4">SWIM-type domain-containing protein</fullName>
    </recommendedName>
</protein>
<feature type="compositionally biased region" description="Basic residues" evidence="1">
    <location>
        <begin position="408"/>
        <end position="419"/>
    </location>
</feature>
<dbReference type="PANTHER" id="PTHR31973">
    <property type="entry name" value="POLYPROTEIN, PUTATIVE-RELATED"/>
    <property type="match status" value="1"/>
</dbReference>
<feature type="region of interest" description="Disordered" evidence="1">
    <location>
        <begin position="396"/>
        <end position="426"/>
    </location>
</feature>
<dbReference type="EMBL" id="JBJUIK010000001">
    <property type="protein sequence ID" value="KAL3537948.1"/>
    <property type="molecule type" value="Genomic_DNA"/>
</dbReference>
<proteinExistence type="predicted"/>
<dbReference type="PANTHER" id="PTHR31973:SF187">
    <property type="entry name" value="MUTATOR TRANSPOSASE MUDRA PROTEIN"/>
    <property type="match status" value="1"/>
</dbReference>
<name>A0ABD3B3U8_9GENT</name>
<evidence type="ECO:0000313" key="2">
    <source>
        <dbReference type="EMBL" id="KAL3537948.1"/>
    </source>
</evidence>
<comment type="caution">
    <text evidence="2">The sequence shown here is derived from an EMBL/GenBank/DDBJ whole genome shotgun (WGS) entry which is preliminary data.</text>
</comment>
<feature type="region of interest" description="Disordered" evidence="1">
    <location>
        <begin position="460"/>
        <end position="495"/>
    </location>
</feature>